<dbReference type="InterPro" id="IPR011034">
    <property type="entry name" value="Formyl_transferase-like_C_sf"/>
</dbReference>
<dbReference type="InterPro" id="IPR044135">
    <property type="entry name" value="Met-tRNA-FMT_C"/>
</dbReference>
<evidence type="ECO:0000256" key="2">
    <source>
        <dbReference type="ARBA" id="ARBA00010699"/>
    </source>
</evidence>
<organism evidence="11 12">
    <name type="scientific">Sulfuricella denitrificans (strain DSM 22764 / NBRC 105220 / skB26)</name>
    <dbReference type="NCBI Taxonomy" id="1163617"/>
    <lineage>
        <taxon>Bacteria</taxon>
        <taxon>Pseudomonadati</taxon>
        <taxon>Pseudomonadota</taxon>
        <taxon>Betaproteobacteria</taxon>
        <taxon>Nitrosomonadales</taxon>
        <taxon>Sulfuricellaceae</taxon>
        <taxon>Sulfuricella</taxon>
    </lineage>
</organism>
<dbReference type="FunFam" id="3.40.50.12230:FF:000001">
    <property type="entry name" value="Methionyl-tRNA formyltransferase"/>
    <property type="match status" value="1"/>
</dbReference>
<feature type="domain" description="Formyl transferase N-terminal" evidence="9">
    <location>
        <begin position="2"/>
        <end position="179"/>
    </location>
</feature>
<dbReference type="CDD" id="cd08646">
    <property type="entry name" value="FMT_core_Met-tRNA-FMT_N"/>
    <property type="match status" value="1"/>
</dbReference>
<dbReference type="HOGENOM" id="CLU_033347_1_2_4"/>
<comment type="function">
    <text evidence="1 8">Attaches a formyl group to the free amino group of methionyl-tRNA(fMet). The formyl group appears to play a dual role in the initiator identity of N-formylmethionyl-tRNA by promoting its recognition by IF2 and preventing the misappropriation of this tRNA by the elongation apparatus.</text>
</comment>
<keyword evidence="6 8" id="KW-0648">Protein biosynthesis</keyword>
<dbReference type="SUPFAM" id="SSF50486">
    <property type="entry name" value="FMT C-terminal domain-like"/>
    <property type="match status" value="1"/>
</dbReference>
<accession>S6A9C3</accession>
<evidence type="ECO:0000256" key="7">
    <source>
        <dbReference type="ARBA" id="ARBA00048558"/>
    </source>
</evidence>
<dbReference type="EMBL" id="AP013066">
    <property type="protein sequence ID" value="BAN33860.1"/>
    <property type="molecule type" value="Genomic_DNA"/>
</dbReference>
<evidence type="ECO:0000313" key="12">
    <source>
        <dbReference type="Proteomes" id="UP000015559"/>
    </source>
</evidence>
<dbReference type="PANTHER" id="PTHR11138">
    <property type="entry name" value="METHIONYL-TRNA FORMYLTRANSFERASE"/>
    <property type="match status" value="1"/>
</dbReference>
<dbReference type="Proteomes" id="UP000015559">
    <property type="component" value="Chromosome"/>
</dbReference>
<dbReference type="InterPro" id="IPR041711">
    <property type="entry name" value="Met-tRNA-FMT_N"/>
</dbReference>
<dbReference type="GO" id="GO:0004479">
    <property type="term" value="F:methionyl-tRNA formyltransferase activity"/>
    <property type="evidence" value="ECO:0007669"/>
    <property type="project" value="UniProtKB-UniRule"/>
</dbReference>
<sequence length="309" mass="32854">MRLIFAGTPEFSAAALAALIEAGYDIALVLTQPDRPAGRGMRLTPSPVKQMALQHELSVLQPAALKDAEVQAQLAAVNADAMVVAAYGLLLPPPVLTIPRLGCLNIHASLLPRWRGAAPIQRAILAGDPETGITIMQMDRGLDTGGMLLRAALPIADDDTAQTLHDKLAVLGASSIVSALQQLEHGTLHAQPQDDSAATYAAKLSKAEGLIDWHKSAAELARSVRAYNAFPVAQARFQSEIWRIWQAQVAQRSEGAPGEILQADKEGILVRCGEGALLLKELQKPGGKRLPASSFLVGNPVKPGDRFET</sequence>
<evidence type="ECO:0000256" key="5">
    <source>
        <dbReference type="ARBA" id="ARBA00022679"/>
    </source>
</evidence>
<dbReference type="PANTHER" id="PTHR11138:SF5">
    <property type="entry name" value="METHIONYL-TRNA FORMYLTRANSFERASE, MITOCHONDRIAL"/>
    <property type="match status" value="1"/>
</dbReference>
<evidence type="ECO:0000259" key="9">
    <source>
        <dbReference type="Pfam" id="PF00551"/>
    </source>
</evidence>
<dbReference type="AlphaFoldDB" id="S6A9C3"/>
<dbReference type="InterPro" id="IPR036477">
    <property type="entry name" value="Formyl_transf_N_sf"/>
</dbReference>
<dbReference type="Gene3D" id="3.10.25.10">
    <property type="entry name" value="Formyl transferase, C-terminal domain"/>
    <property type="match status" value="1"/>
</dbReference>
<gene>
    <name evidence="8 11" type="primary">fmt</name>
    <name evidence="11" type="ORF">SCD_n00010</name>
</gene>
<dbReference type="Pfam" id="PF00551">
    <property type="entry name" value="Formyl_trans_N"/>
    <property type="match status" value="1"/>
</dbReference>
<dbReference type="eggNOG" id="COG0223">
    <property type="taxonomic scope" value="Bacteria"/>
</dbReference>
<dbReference type="SUPFAM" id="SSF53328">
    <property type="entry name" value="Formyltransferase"/>
    <property type="match status" value="1"/>
</dbReference>
<proteinExistence type="inferred from homology"/>
<dbReference type="GO" id="GO:0005829">
    <property type="term" value="C:cytosol"/>
    <property type="evidence" value="ECO:0007669"/>
    <property type="project" value="TreeGrafter"/>
</dbReference>
<comment type="similarity">
    <text evidence="2 8">Belongs to the Fmt family.</text>
</comment>
<reference evidence="11 12" key="1">
    <citation type="journal article" date="2012" name="Appl. Environ. Microbiol.">
        <title>Draft genome sequence of a psychrotolerant sulfur-oxidizing bacterium, Sulfuricella denitrificans skB26, and proteomic insights into cold adaptation.</title>
        <authorList>
            <person name="Watanabe T."/>
            <person name="Kojima H."/>
            <person name="Fukui M."/>
        </authorList>
    </citation>
    <scope>NUCLEOTIDE SEQUENCE [LARGE SCALE GENOMIC DNA]</scope>
    <source>
        <strain evidence="12">skB26</strain>
    </source>
</reference>
<dbReference type="InterPro" id="IPR005793">
    <property type="entry name" value="Formyl_trans_C"/>
</dbReference>
<feature type="domain" description="Formyl transferase C-terminal" evidence="10">
    <location>
        <begin position="203"/>
        <end position="299"/>
    </location>
</feature>
<evidence type="ECO:0000256" key="4">
    <source>
        <dbReference type="ARBA" id="ARBA00016014"/>
    </source>
</evidence>
<dbReference type="Gene3D" id="3.40.50.170">
    <property type="entry name" value="Formyl transferase, N-terminal domain"/>
    <property type="match status" value="1"/>
</dbReference>
<keyword evidence="12" id="KW-1185">Reference proteome</keyword>
<evidence type="ECO:0000256" key="8">
    <source>
        <dbReference type="HAMAP-Rule" id="MF_00182"/>
    </source>
</evidence>
<dbReference type="KEGG" id="sdr:SCD_n00010"/>
<dbReference type="InterPro" id="IPR037022">
    <property type="entry name" value="Formyl_trans_C_sf"/>
</dbReference>
<dbReference type="CDD" id="cd08704">
    <property type="entry name" value="Met_tRNA_FMT_C"/>
    <property type="match status" value="1"/>
</dbReference>
<keyword evidence="5 8" id="KW-0808">Transferase</keyword>
<evidence type="ECO:0000313" key="11">
    <source>
        <dbReference type="EMBL" id="BAN33860.1"/>
    </source>
</evidence>
<evidence type="ECO:0000256" key="1">
    <source>
        <dbReference type="ARBA" id="ARBA00002606"/>
    </source>
</evidence>
<dbReference type="EC" id="2.1.2.9" evidence="3 8"/>
<evidence type="ECO:0000256" key="6">
    <source>
        <dbReference type="ARBA" id="ARBA00022917"/>
    </source>
</evidence>
<dbReference type="OrthoDB" id="9802815at2"/>
<dbReference type="HAMAP" id="MF_00182">
    <property type="entry name" value="Formyl_trans"/>
    <property type="match status" value="1"/>
</dbReference>
<evidence type="ECO:0000256" key="3">
    <source>
        <dbReference type="ARBA" id="ARBA00012261"/>
    </source>
</evidence>
<comment type="catalytic activity">
    <reaction evidence="7 8">
        <text>L-methionyl-tRNA(fMet) + (6R)-10-formyltetrahydrofolate = N-formyl-L-methionyl-tRNA(fMet) + (6S)-5,6,7,8-tetrahydrofolate + H(+)</text>
        <dbReference type="Rhea" id="RHEA:24380"/>
        <dbReference type="Rhea" id="RHEA-COMP:9952"/>
        <dbReference type="Rhea" id="RHEA-COMP:9953"/>
        <dbReference type="ChEBI" id="CHEBI:15378"/>
        <dbReference type="ChEBI" id="CHEBI:57453"/>
        <dbReference type="ChEBI" id="CHEBI:78530"/>
        <dbReference type="ChEBI" id="CHEBI:78844"/>
        <dbReference type="ChEBI" id="CHEBI:195366"/>
        <dbReference type="EC" id="2.1.2.9"/>
    </reaction>
</comment>
<name>S6A9C3_SULDS</name>
<dbReference type="Pfam" id="PF02911">
    <property type="entry name" value="Formyl_trans_C"/>
    <property type="match status" value="1"/>
</dbReference>
<dbReference type="InterPro" id="IPR002376">
    <property type="entry name" value="Formyl_transf_N"/>
</dbReference>
<protein>
    <recommendedName>
        <fullName evidence="4 8">Methionyl-tRNA formyltransferase</fullName>
        <ecNumber evidence="3 8">2.1.2.9</ecNumber>
    </recommendedName>
</protein>
<dbReference type="NCBIfam" id="TIGR00460">
    <property type="entry name" value="fmt"/>
    <property type="match status" value="1"/>
</dbReference>
<feature type="binding site" evidence="8">
    <location>
        <begin position="109"/>
        <end position="112"/>
    </location>
    <ligand>
        <name>(6S)-5,6,7,8-tetrahydrofolate</name>
        <dbReference type="ChEBI" id="CHEBI:57453"/>
    </ligand>
</feature>
<dbReference type="RefSeq" id="WP_009207195.1">
    <property type="nucleotide sequence ID" value="NC_022357.1"/>
</dbReference>
<evidence type="ECO:0000259" key="10">
    <source>
        <dbReference type="Pfam" id="PF02911"/>
    </source>
</evidence>
<dbReference type="STRING" id="1163617.SCD_n00010"/>
<dbReference type="InterPro" id="IPR005794">
    <property type="entry name" value="Fmt"/>
</dbReference>